<keyword evidence="3" id="KW-1185">Reference proteome</keyword>
<gene>
    <name evidence="2" type="ORF">PENSOL_c016G10561</name>
</gene>
<comment type="caution">
    <text evidence="2">The sequence shown here is derived from an EMBL/GenBank/DDBJ whole genome shotgun (WGS) entry which is preliminary data.</text>
</comment>
<protein>
    <submittedName>
        <fullName evidence="2">Uncharacterized protein</fullName>
    </submittedName>
</protein>
<name>A0A1V6R5G7_9EURO</name>
<feature type="region of interest" description="Disordered" evidence="1">
    <location>
        <begin position="1"/>
        <end position="21"/>
    </location>
</feature>
<sequence>MSQLGHGSYEDWSLGSNMPGSMEPETRDHLVLIQISMKTARKYAYIATVVLFEADSALCGDAPNMNAVGRVITVAVNLVSGHLGLS</sequence>
<evidence type="ECO:0000313" key="3">
    <source>
        <dbReference type="Proteomes" id="UP000191612"/>
    </source>
</evidence>
<accession>A0A1V6R5G7</accession>
<dbReference type="Proteomes" id="UP000191612">
    <property type="component" value="Unassembled WGS sequence"/>
</dbReference>
<reference evidence="3" key="1">
    <citation type="journal article" date="2017" name="Nat. Microbiol.">
        <title>Global analysis of biosynthetic gene clusters reveals vast potential of secondary metabolite production in Penicillium species.</title>
        <authorList>
            <person name="Nielsen J.C."/>
            <person name="Grijseels S."/>
            <person name="Prigent S."/>
            <person name="Ji B."/>
            <person name="Dainat J."/>
            <person name="Nielsen K.F."/>
            <person name="Frisvad J.C."/>
            <person name="Workman M."/>
            <person name="Nielsen J."/>
        </authorList>
    </citation>
    <scope>NUCLEOTIDE SEQUENCE [LARGE SCALE GENOMIC DNA]</scope>
    <source>
        <strain evidence="3">IBT 29525</strain>
    </source>
</reference>
<dbReference type="AlphaFoldDB" id="A0A1V6R5G7"/>
<dbReference type="EMBL" id="MDYO01000016">
    <property type="protein sequence ID" value="OQD96462.1"/>
    <property type="molecule type" value="Genomic_DNA"/>
</dbReference>
<proteinExistence type="predicted"/>
<evidence type="ECO:0000256" key="1">
    <source>
        <dbReference type="SAM" id="MobiDB-lite"/>
    </source>
</evidence>
<evidence type="ECO:0000313" key="2">
    <source>
        <dbReference type="EMBL" id="OQD96462.1"/>
    </source>
</evidence>
<organism evidence="2 3">
    <name type="scientific">Penicillium solitum</name>
    <dbReference type="NCBI Taxonomy" id="60172"/>
    <lineage>
        <taxon>Eukaryota</taxon>
        <taxon>Fungi</taxon>
        <taxon>Dikarya</taxon>
        <taxon>Ascomycota</taxon>
        <taxon>Pezizomycotina</taxon>
        <taxon>Eurotiomycetes</taxon>
        <taxon>Eurotiomycetidae</taxon>
        <taxon>Eurotiales</taxon>
        <taxon>Aspergillaceae</taxon>
        <taxon>Penicillium</taxon>
    </lineage>
</organism>